<dbReference type="SUPFAM" id="SSF51735">
    <property type="entry name" value="NAD(P)-binding Rossmann-fold domains"/>
    <property type="match status" value="1"/>
</dbReference>
<keyword evidence="2" id="KW-0596">Phosphopantetheine</keyword>
<feature type="region of interest" description="Disordered" evidence="5">
    <location>
        <begin position="76"/>
        <end position="105"/>
    </location>
</feature>
<protein>
    <submittedName>
        <fullName evidence="7">Amino acid adenylation domain-containing protein</fullName>
    </submittedName>
</protein>
<dbReference type="InterPro" id="IPR000873">
    <property type="entry name" value="AMP-dep_synth/lig_dom"/>
</dbReference>
<dbReference type="InterPro" id="IPR010071">
    <property type="entry name" value="AA_adenyl_dom"/>
</dbReference>
<gene>
    <name evidence="7" type="ORF">JW613_13735</name>
</gene>
<dbReference type="InterPro" id="IPR036291">
    <property type="entry name" value="NAD(P)-bd_dom_sf"/>
</dbReference>
<dbReference type="PROSITE" id="PS00455">
    <property type="entry name" value="AMP_BINDING"/>
    <property type="match status" value="1"/>
</dbReference>
<dbReference type="SUPFAM" id="SSF52777">
    <property type="entry name" value="CoA-dependent acyltransferases"/>
    <property type="match status" value="2"/>
</dbReference>
<evidence type="ECO:0000256" key="3">
    <source>
        <dbReference type="ARBA" id="ARBA00022553"/>
    </source>
</evidence>
<keyword evidence="8" id="KW-1185">Reference proteome</keyword>
<dbReference type="InterPro" id="IPR009081">
    <property type="entry name" value="PP-bd_ACP"/>
</dbReference>
<dbReference type="Pfam" id="PF00550">
    <property type="entry name" value="PP-binding"/>
    <property type="match status" value="1"/>
</dbReference>
<dbReference type="EMBL" id="JAFFZM010000007">
    <property type="protein sequence ID" value="MBO8199353.1"/>
    <property type="molecule type" value="Genomic_DNA"/>
</dbReference>
<comment type="caution">
    <text evidence="7">The sequence shown here is derived from an EMBL/GenBank/DDBJ whole genome shotgun (WGS) entry which is preliminary data.</text>
</comment>
<proteinExistence type="predicted"/>
<dbReference type="InterPro" id="IPR045851">
    <property type="entry name" value="AMP-bd_C_sf"/>
</dbReference>
<dbReference type="NCBIfam" id="TIGR01746">
    <property type="entry name" value="Thioester-redct"/>
    <property type="match status" value="1"/>
</dbReference>
<dbReference type="Gene3D" id="3.40.50.980">
    <property type="match status" value="2"/>
</dbReference>
<dbReference type="GeneID" id="96259671"/>
<dbReference type="InterPro" id="IPR020845">
    <property type="entry name" value="AMP-binding_CS"/>
</dbReference>
<dbReference type="SUPFAM" id="SSF56801">
    <property type="entry name" value="Acetyl-CoA synthetase-like"/>
    <property type="match status" value="1"/>
</dbReference>
<evidence type="ECO:0000256" key="2">
    <source>
        <dbReference type="ARBA" id="ARBA00022450"/>
    </source>
</evidence>
<dbReference type="PROSITE" id="PS50075">
    <property type="entry name" value="CARRIER"/>
    <property type="match status" value="1"/>
</dbReference>
<dbReference type="InterPro" id="IPR036736">
    <property type="entry name" value="ACP-like_sf"/>
</dbReference>
<evidence type="ECO:0000256" key="1">
    <source>
        <dbReference type="ARBA" id="ARBA00001957"/>
    </source>
</evidence>
<dbReference type="Gene3D" id="1.10.1200.10">
    <property type="entry name" value="ACP-like"/>
    <property type="match status" value="1"/>
</dbReference>
<evidence type="ECO:0000259" key="6">
    <source>
        <dbReference type="PROSITE" id="PS50075"/>
    </source>
</evidence>
<dbReference type="PANTHER" id="PTHR45527:SF1">
    <property type="entry name" value="FATTY ACID SYNTHASE"/>
    <property type="match status" value="1"/>
</dbReference>
<evidence type="ECO:0000256" key="4">
    <source>
        <dbReference type="ARBA" id="ARBA00022598"/>
    </source>
</evidence>
<dbReference type="PANTHER" id="PTHR45527">
    <property type="entry name" value="NONRIBOSOMAL PEPTIDE SYNTHETASE"/>
    <property type="match status" value="1"/>
</dbReference>
<organism evidence="7 8">
    <name type="scientific">Streptomyces smyrnaeus</name>
    <dbReference type="NCBI Taxonomy" id="1387713"/>
    <lineage>
        <taxon>Bacteria</taxon>
        <taxon>Bacillati</taxon>
        <taxon>Actinomycetota</taxon>
        <taxon>Actinomycetes</taxon>
        <taxon>Kitasatosporales</taxon>
        <taxon>Streptomycetaceae</taxon>
        <taxon>Streptomyces</taxon>
    </lineage>
</organism>
<comment type="cofactor">
    <cofactor evidence="1">
        <name>pantetheine 4'-phosphate</name>
        <dbReference type="ChEBI" id="CHEBI:47942"/>
    </cofactor>
</comment>
<name>A0ABS3XVC4_9ACTN</name>
<dbReference type="CDD" id="cd19531">
    <property type="entry name" value="LCL_NRPS-like"/>
    <property type="match status" value="1"/>
</dbReference>
<dbReference type="Proteomes" id="UP000721954">
    <property type="component" value="Unassembled WGS sequence"/>
</dbReference>
<evidence type="ECO:0000313" key="8">
    <source>
        <dbReference type="Proteomes" id="UP000721954"/>
    </source>
</evidence>
<dbReference type="Pfam" id="PF00668">
    <property type="entry name" value="Condensation"/>
    <property type="match status" value="1"/>
</dbReference>
<dbReference type="Gene3D" id="2.30.38.10">
    <property type="entry name" value="Luciferase, Domain 3"/>
    <property type="match status" value="1"/>
</dbReference>
<dbReference type="Pfam" id="PF00501">
    <property type="entry name" value="AMP-binding"/>
    <property type="match status" value="1"/>
</dbReference>
<dbReference type="Gene3D" id="3.40.50.720">
    <property type="entry name" value="NAD(P)-binding Rossmann-like Domain"/>
    <property type="match status" value="1"/>
</dbReference>
<dbReference type="InterPro" id="IPR013120">
    <property type="entry name" value="FAR_NAD-bd"/>
</dbReference>
<feature type="compositionally biased region" description="Low complexity" evidence="5">
    <location>
        <begin position="85"/>
        <end position="97"/>
    </location>
</feature>
<keyword evidence="4" id="KW-0436">Ligase</keyword>
<dbReference type="SMART" id="SM00823">
    <property type="entry name" value="PKS_PP"/>
    <property type="match status" value="1"/>
</dbReference>
<dbReference type="Gene3D" id="3.30.559.10">
    <property type="entry name" value="Chloramphenicol acetyltransferase-like domain"/>
    <property type="match status" value="1"/>
</dbReference>
<dbReference type="InterPro" id="IPR023213">
    <property type="entry name" value="CAT-like_dom_sf"/>
</dbReference>
<sequence>MRSPLESVLEQAWRNLAGPVDFATAVAVDRQEGQSDLVAEYGSVLRQVFGFDIAAATISAHDSLTGLASCLERLREGEQQQRGEAPASAPTPAASHTDAAEDSPPASYGQAGLWYIDQSAVNPAIYNAPLLLKLGFAADPALLEKSLRRVVARHEVLRTTFTMVDGEVVQRISPEPQVDFSVARYVDDAEYHEILRRVMDTPFDLEKGPLLRVVCAIDREERIHVMCNVHHIVFDATSVGLFLEDWFSAFVKLRDGLPDTAEPPAAQYRDFVRWQRERLDSASLDRILDYWQKKLSGPLPLLDLPLDKPRPSSRTREGDVSRFQVPPELADKLRKRAAQEGVTLYMLLLSAYAVFLHKYTRQSEVLIGSPASLRDTPQTQQMLGYLVNMIVLRQRMTADMTLAQLHRAVREDVICSLQHKHAPLDKIIERVQPERSTGHSPLFQTMFVMPNSDATTLDRLGVDVQVELYGSHSAKYDLSLIVEDRDSDGGLSGIFEYDTGLFHRSTVEAMGRHFVHLLQQFADTSEARLDQLRLLDQEQEAAAVRCCSRERGSADIRPVMDLFREQALRTPDDIAVEYGGRRLTYRQLDERSNRLAHYLRSRGVAAGCRVGIFLERSEELVVGLLGVLKSGAAYVPIDPSYPQDRIGYALGDSDARLVLTQKDLGHRLPAGQELLNLDEARDAVAAFPSTDPGPVKRPQDEIYVIYTSGSTGLPKGVVLNDATIANLVEYQLDVTAVGRGARTLQYMSLSFDVSLQEILGTLCGGGTLVLIPDELRKDLHRLAEFMRRERIARAYFPYIALQHLAAVATGAGLRLDALREVVSTGEQLVVSPQIREFFAAHPRARLWNMYGPSETHVVSAHRLPDDPASWGETASIGRPLPGFSMLVLDAGGNLVPPGIPGELYLGGELISPGYNRLPEETARRFAVHPLLASPDRPKGRIYRTGDLVRVDAEGNFEYLGRVDDQVKIRGYRVEPAEVEAALNSLHVVDASAVGTVRLDSGDTRLVAYLDARERMDDGTLRELLAGLLPDYMMPSHFVHLDRIPTTPSGKIDRKKLPELFEPTSPVASAPPTTPTEREIANRWSALLKTEDIGAHDDFFARGGHSILATQLVYQLRDHFGVDVPLRELLDRPTVAGMAACIDALRAAPAQAGPAPTARCRQDLRAQIRLPESVRVPAGYRPAEEGGRRTREARDVLLTGATGFLGTYLLRDLLAHTDVRVHCLVRAANHAQARQRLKDAALGYDLRHDLDTDRVVPVLGDLSQEHLGLDRGTYRELSRCIDAVYHAAAHINFVAPYASVKPTNVDGMAAVLQFCAEGQPTPLHYASTIAVFSPAEDREVITESCVPEDHRQLGIGYTQSKWVAEHLAQAARERGLPVSVYRMGRISGDAATGACQADDFLWRQIKSFIQLGTAPPPEQLTTDLLPVDFVSRAFVLLSRHSEGNETFHLFHPSPATFDVVHTAIREAGYPLEVVSSEQWFASLEAAAARAGDNALAAAVPLFQEGALELGENVYGNDTTRHALQRLGMAFPPIDVEAVSRMIDYFRRGGGAAMSRPCCTSRSPRPARHRQKMRGPDGE</sequence>
<reference evidence="7 8" key="1">
    <citation type="submission" date="2021-02" db="EMBL/GenBank/DDBJ databases">
        <title>Streptomyces spirodelae sp. nov., isolated from duckweed.</title>
        <authorList>
            <person name="Saimee Y."/>
            <person name="Duangmal K."/>
        </authorList>
    </citation>
    <scope>NUCLEOTIDE SEQUENCE [LARGE SCALE GENOMIC DNA]</scope>
    <source>
        <strain evidence="7 8">DSM 42105</strain>
    </source>
</reference>
<dbReference type="InterPro" id="IPR001242">
    <property type="entry name" value="Condensation_dom"/>
</dbReference>
<feature type="region of interest" description="Disordered" evidence="5">
    <location>
        <begin position="1548"/>
        <end position="1577"/>
    </location>
</feature>
<dbReference type="Pfam" id="PF07993">
    <property type="entry name" value="NAD_binding_4"/>
    <property type="match status" value="1"/>
</dbReference>
<evidence type="ECO:0000313" key="7">
    <source>
        <dbReference type="EMBL" id="MBO8199353.1"/>
    </source>
</evidence>
<dbReference type="SUPFAM" id="SSF47336">
    <property type="entry name" value="ACP-like"/>
    <property type="match status" value="1"/>
</dbReference>
<feature type="domain" description="Carrier" evidence="6">
    <location>
        <begin position="1070"/>
        <end position="1145"/>
    </location>
</feature>
<accession>A0ABS3XVC4</accession>
<evidence type="ECO:0000256" key="5">
    <source>
        <dbReference type="SAM" id="MobiDB-lite"/>
    </source>
</evidence>
<dbReference type="InterPro" id="IPR010080">
    <property type="entry name" value="Thioester_reductase-like_dom"/>
</dbReference>
<dbReference type="NCBIfam" id="TIGR01733">
    <property type="entry name" value="AA-adenyl-dom"/>
    <property type="match status" value="1"/>
</dbReference>
<keyword evidence="3" id="KW-0597">Phosphoprotein</keyword>
<dbReference type="Gene3D" id="3.30.559.30">
    <property type="entry name" value="Nonribosomal peptide synthetase, condensation domain"/>
    <property type="match status" value="1"/>
</dbReference>
<dbReference type="InterPro" id="IPR020806">
    <property type="entry name" value="PKS_PP-bd"/>
</dbReference>
<dbReference type="Gene3D" id="3.30.300.30">
    <property type="match status" value="1"/>
</dbReference>
<dbReference type="CDD" id="cd05235">
    <property type="entry name" value="SDR_e1"/>
    <property type="match status" value="1"/>
</dbReference>
<dbReference type="RefSeq" id="WP_209211085.1">
    <property type="nucleotide sequence ID" value="NZ_JAFFZM010000007.1"/>
</dbReference>